<dbReference type="PROSITE" id="PS51335">
    <property type="entry name" value="ELMO"/>
    <property type="match status" value="1"/>
</dbReference>
<evidence type="ECO:0000313" key="4">
    <source>
        <dbReference type="EMBL" id="TPX44418.1"/>
    </source>
</evidence>
<dbReference type="Proteomes" id="UP000320475">
    <property type="component" value="Unassembled WGS sequence"/>
</dbReference>
<dbReference type="GO" id="GO:0005096">
    <property type="term" value="F:GTPase activator activity"/>
    <property type="evidence" value="ECO:0007669"/>
    <property type="project" value="TreeGrafter"/>
</dbReference>
<name>A0A507CKR4_9FUNG</name>
<dbReference type="EMBL" id="QEAM01000388">
    <property type="protein sequence ID" value="TPX40432.1"/>
    <property type="molecule type" value="Genomic_DNA"/>
</dbReference>
<dbReference type="PANTHER" id="PTHR12771">
    <property type="entry name" value="ENGULFMENT AND CELL MOTILITY"/>
    <property type="match status" value="1"/>
</dbReference>
<keyword evidence="1" id="KW-1133">Transmembrane helix</keyword>
<dbReference type="Pfam" id="PF04727">
    <property type="entry name" value="ELMO_CED12"/>
    <property type="match status" value="1"/>
</dbReference>
<organism evidence="3 6">
    <name type="scientific">Synchytrium endobioticum</name>
    <dbReference type="NCBI Taxonomy" id="286115"/>
    <lineage>
        <taxon>Eukaryota</taxon>
        <taxon>Fungi</taxon>
        <taxon>Fungi incertae sedis</taxon>
        <taxon>Chytridiomycota</taxon>
        <taxon>Chytridiomycota incertae sedis</taxon>
        <taxon>Chytridiomycetes</taxon>
        <taxon>Synchytriales</taxon>
        <taxon>Synchytriaceae</taxon>
        <taxon>Synchytrium</taxon>
    </lineage>
</organism>
<sequence length="394" mass="45119">MLKTGASPSTPPHYNLLYLDSVSALGLAVLNQIYQCALLLRIYKVLKLAFKVSTHTTEIYRIVDRAIEDGDASISTFPKPALDPSTSVSPHDTASIHTLVEDERSWSNSSTTSQPVPSATLGKHLGVVSPKVIFRIDRAILFSNKLDTERRELELRDGKWEMALKGILEKKQFPDRGNQATPHAVVLRICVNHIGATYHLMHELNARAATKYDSSNKSHERKLLELWDLLTPHERLTGRTTKQWQKLGFQGNDPATDFRGMGMLGLDDLHYYAKNHPKSAARVLTSSRHDTAWFSFAIVGITITKFALTLVRTRQLQHFFYTYGISKDVYQELYCYLFDNFEKFWKSQPDPVTIMDFSRVFDRYHIKVEHELWERRQTVLDKDAPALLRAKKNK</sequence>
<dbReference type="OrthoDB" id="67155at2759"/>
<feature type="domain" description="ELMO" evidence="2">
    <location>
        <begin position="218"/>
        <end position="372"/>
    </location>
</feature>
<keyword evidence="1" id="KW-0812">Transmembrane</keyword>
<reference evidence="5 6" key="1">
    <citation type="journal article" date="2019" name="Sci. Rep.">
        <title>Comparative genomics of chytrid fungi reveal insights into the obligate biotrophic and pathogenic lifestyle of Synchytrium endobioticum.</title>
        <authorList>
            <person name="van de Vossenberg B.T.L.H."/>
            <person name="Warris S."/>
            <person name="Nguyen H.D.T."/>
            <person name="van Gent-Pelzer M.P.E."/>
            <person name="Joly D.L."/>
            <person name="van de Geest H.C."/>
            <person name="Bonants P.J.M."/>
            <person name="Smith D.S."/>
            <person name="Levesque C.A."/>
            <person name="van der Lee T.A.J."/>
        </authorList>
    </citation>
    <scope>NUCLEOTIDE SEQUENCE [LARGE SCALE GENOMIC DNA]</scope>
    <source>
        <strain evidence="3 6">LEV6574</strain>
        <strain evidence="4 5">MB42</strain>
    </source>
</reference>
<gene>
    <name evidence="3" type="ORF">SeLEV6574_g06612</name>
    <name evidence="4" type="ORF">SeMB42_g04333</name>
</gene>
<accession>A0A507CKR4</accession>
<evidence type="ECO:0000256" key="1">
    <source>
        <dbReference type="SAM" id="Phobius"/>
    </source>
</evidence>
<dbReference type="EMBL" id="QEAN01000172">
    <property type="protein sequence ID" value="TPX44418.1"/>
    <property type="molecule type" value="Genomic_DNA"/>
</dbReference>
<evidence type="ECO:0000313" key="6">
    <source>
        <dbReference type="Proteomes" id="UP000320475"/>
    </source>
</evidence>
<evidence type="ECO:0000259" key="2">
    <source>
        <dbReference type="PROSITE" id="PS51335"/>
    </source>
</evidence>
<evidence type="ECO:0000313" key="5">
    <source>
        <dbReference type="Proteomes" id="UP000317494"/>
    </source>
</evidence>
<dbReference type="PANTHER" id="PTHR12771:SF51">
    <property type="entry name" value="LD01482P"/>
    <property type="match status" value="1"/>
</dbReference>
<dbReference type="InterPro" id="IPR050868">
    <property type="entry name" value="ELMO_domain-containing"/>
</dbReference>
<keyword evidence="1" id="KW-0472">Membrane</keyword>
<dbReference type="InterPro" id="IPR006816">
    <property type="entry name" value="ELMO_dom"/>
</dbReference>
<keyword evidence="5" id="KW-1185">Reference proteome</keyword>
<dbReference type="VEuPathDB" id="FungiDB:SeMB42_g04333"/>
<protein>
    <recommendedName>
        <fullName evidence="2">ELMO domain-containing protein</fullName>
    </recommendedName>
</protein>
<dbReference type="AlphaFoldDB" id="A0A507CKR4"/>
<proteinExistence type="predicted"/>
<evidence type="ECO:0000313" key="3">
    <source>
        <dbReference type="EMBL" id="TPX40432.1"/>
    </source>
</evidence>
<comment type="caution">
    <text evidence="3">The sequence shown here is derived from an EMBL/GenBank/DDBJ whole genome shotgun (WGS) entry which is preliminary data.</text>
</comment>
<feature type="transmembrane region" description="Helical" evidence="1">
    <location>
        <begin position="292"/>
        <end position="311"/>
    </location>
</feature>
<dbReference type="Proteomes" id="UP000317494">
    <property type="component" value="Unassembled WGS sequence"/>
</dbReference>